<dbReference type="Pfam" id="PF00144">
    <property type="entry name" value="Beta-lactamase"/>
    <property type="match status" value="1"/>
</dbReference>
<protein>
    <submittedName>
        <fullName evidence="1">Beta-lactamase family protein</fullName>
    </submittedName>
</protein>
<sequence length="338" mass="38512">MFPNTRAKIEQMITQGIIPGAVYSFNHNQTSDTFTSGYRELTPTIKKMTRQTLFDIASLTKVVGTNSLILLLLEKNQIKLNEPINKYLPSFQDKTVTILQLLTHTSAINGYIPNRNELTQAQLIEAFNYLPVSVDKQGHEVVYTDTGTILLGFAIENLFKQPVQTIIEQEVLRPLNLNHTTFNPNPKECAPTNNLHQSQAALYGRVHDTKASVLKEHCGSAGLFSNIDDLNRFCQMMVNLGDLDGLTFLQSDTIKQLHQTWTPKANKNRSLGWDLKYHPKSQHPILFHTGYTGTFILIDLQEKTSFVFLSNRVHPVDNRETYLQHRDELIDIYLNELD</sequence>
<organism evidence="1 2">
    <name type="scientific">Vagococcus zengguangii</name>
    <dbReference type="NCBI Taxonomy" id="2571750"/>
    <lineage>
        <taxon>Bacteria</taxon>
        <taxon>Bacillati</taxon>
        <taxon>Bacillota</taxon>
        <taxon>Bacilli</taxon>
        <taxon>Lactobacillales</taxon>
        <taxon>Enterococcaceae</taxon>
        <taxon>Vagococcus</taxon>
    </lineage>
</organism>
<dbReference type="PANTHER" id="PTHR43283:SF11">
    <property type="entry name" value="BETA-LACTAMASE-RELATED DOMAIN-CONTAINING PROTEIN"/>
    <property type="match status" value="1"/>
</dbReference>
<dbReference type="EMBL" id="CP039712">
    <property type="protein sequence ID" value="QCI86100.1"/>
    <property type="molecule type" value="Genomic_DNA"/>
</dbReference>
<evidence type="ECO:0000313" key="2">
    <source>
        <dbReference type="Proteomes" id="UP000298615"/>
    </source>
</evidence>
<dbReference type="RefSeq" id="WP_136952937.1">
    <property type="nucleotide sequence ID" value="NZ_CP039712.1"/>
</dbReference>
<dbReference type="OrthoDB" id="9803467at2"/>
<dbReference type="InterPro" id="IPR050789">
    <property type="entry name" value="Diverse_Enzym_Activities"/>
</dbReference>
<keyword evidence="2" id="KW-1185">Reference proteome</keyword>
<dbReference type="AlphaFoldDB" id="A0A4D7CUZ6"/>
<evidence type="ECO:0000313" key="1">
    <source>
        <dbReference type="EMBL" id="QCI86100.1"/>
    </source>
</evidence>
<reference evidence="1 2" key="1">
    <citation type="submission" date="2019-04" db="EMBL/GenBank/DDBJ databases">
        <title>Vagococcus sp. nov., isolated from faeces of yaks (Bos grunniens).</title>
        <authorList>
            <person name="Ge Y."/>
        </authorList>
    </citation>
    <scope>NUCLEOTIDE SEQUENCE [LARGE SCALE GENOMIC DNA]</scope>
    <source>
        <strain evidence="1 2">MN-17</strain>
    </source>
</reference>
<dbReference type="PANTHER" id="PTHR43283">
    <property type="entry name" value="BETA-LACTAMASE-RELATED"/>
    <property type="match status" value="1"/>
</dbReference>
<dbReference type="InterPro" id="IPR012338">
    <property type="entry name" value="Beta-lactam/transpept-like"/>
</dbReference>
<proteinExistence type="predicted"/>
<dbReference type="InterPro" id="IPR001466">
    <property type="entry name" value="Beta-lactam-related"/>
</dbReference>
<dbReference type="Proteomes" id="UP000298615">
    <property type="component" value="Chromosome"/>
</dbReference>
<gene>
    <name evidence="1" type="ORF">FA707_03605</name>
</gene>
<accession>A0A4D7CUZ6</accession>
<name>A0A4D7CUZ6_9ENTE</name>
<dbReference type="SUPFAM" id="SSF56601">
    <property type="entry name" value="beta-lactamase/transpeptidase-like"/>
    <property type="match status" value="1"/>
</dbReference>
<dbReference type="Gene3D" id="3.40.710.10">
    <property type="entry name" value="DD-peptidase/beta-lactamase superfamily"/>
    <property type="match status" value="1"/>
</dbReference>
<dbReference type="KEGG" id="vao:FA707_03605"/>